<reference evidence="3 4" key="1">
    <citation type="submission" date="2020-08" db="EMBL/GenBank/DDBJ databases">
        <title>Genomic Encyclopedia of Type Strains, Phase IV (KMG-IV): sequencing the most valuable type-strain genomes for metagenomic binning, comparative biology and taxonomic classification.</title>
        <authorList>
            <person name="Goeker M."/>
        </authorList>
    </citation>
    <scope>NUCLEOTIDE SEQUENCE [LARGE SCALE GENOMIC DNA]</scope>
    <source>
        <strain evidence="3 4">DSM 25481</strain>
    </source>
</reference>
<comment type="caution">
    <text evidence="3">The sequence shown here is derived from an EMBL/GenBank/DDBJ whole genome shotgun (WGS) entry which is preliminary data.</text>
</comment>
<dbReference type="Pfam" id="PF12697">
    <property type="entry name" value="Abhydrolase_6"/>
    <property type="match status" value="1"/>
</dbReference>
<proteinExistence type="predicted"/>
<dbReference type="InterPro" id="IPR052897">
    <property type="entry name" value="Sec-Metab_Biosynth_Hydrolase"/>
</dbReference>
<dbReference type="Gene3D" id="3.40.50.1820">
    <property type="entry name" value="alpha/beta hydrolase"/>
    <property type="match status" value="1"/>
</dbReference>
<evidence type="ECO:0000313" key="3">
    <source>
        <dbReference type="EMBL" id="MBB3971850.1"/>
    </source>
</evidence>
<evidence type="ECO:0000313" key="4">
    <source>
        <dbReference type="Proteomes" id="UP000528964"/>
    </source>
</evidence>
<protein>
    <submittedName>
        <fullName evidence="3">Pimeloyl-ACP methyl ester carboxylesterase</fullName>
    </submittedName>
</protein>
<feature type="domain" description="AB hydrolase-1" evidence="2">
    <location>
        <begin position="30"/>
        <end position="242"/>
    </location>
</feature>
<gene>
    <name evidence="3" type="ORF">GGR24_000483</name>
</gene>
<dbReference type="AlphaFoldDB" id="A0A7W6CZY8"/>
<dbReference type="InterPro" id="IPR029058">
    <property type="entry name" value="AB_hydrolase_fold"/>
</dbReference>
<dbReference type="Proteomes" id="UP000528964">
    <property type="component" value="Unassembled WGS sequence"/>
</dbReference>
<dbReference type="EMBL" id="JACIDR010000001">
    <property type="protein sequence ID" value="MBB3971850.1"/>
    <property type="molecule type" value="Genomic_DNA"/>
</dbReference>
<dbReference type="SUPFAM" id="SSF53474">
    <property type="entry name" value="alpha/beta-Hydrolases"/>
    <property type="match status" value="1"/>
</dbReference>
<keyword evidence="1" id="KW-0732">Signal</keyword>
<evidence type="ECO:0000259" key="2">
    <source>
        <dbReference type="Pfam" id="PF12697"/>
    </source>
</evidence>
<keyword evidence="4" id="KW-1185">Reference proteome</keyword>
<name>A0A7W6CZY8_9HYPH</name>
<organism evidence="3 4">
    <name type="scientific">Hansschlegelia beijingensis</name>
    <dbReference type="NCBI Taxonomy" id="1133344"/>
    <lineage>
        <taxon>Bacteria</taxon>
        <taxon>Pseudomonadati</taxon>
        <taxon>Pseudomonadota</taxon>
        <taxon>Alphaproteobacteria</taxon>
        <taxon>Hyphomicrobiales</taxon>
        <taxon>Methylopilaceae</taxon>
        <taxon>Hansschlegelia</taxon>
    </lineage>
</organism>
<dbReference type="InterPro" id="IPR000073">
    <property type="entry name" value="AB_hydrolase_1"/>
</dbReference>
<dbReference type="PANTHER" id="PTHR37017">
    <property type="entry name" value="AB HYDROLASE-1 DOMAIN-CONTAINING PROTEIN-RELATED"/>
    <property type="match status" value="1"/>
</dbReference>
<feature type="signal peptide" evidence="1">
    <location>
        <begin position="1"/>
        <end position="23"/>
    </location>
</feature>
<dbReference type="PANTHER" id="PTHR37017:SF11">
    <property type="entry name" value="ESTERASE_LIPASE_THIOESTERASE DOMAIN-CONTAINING PROTEIN"/>
    <property type="match status" value="1"/>
</dbReference>
<feature type="chain" id="PRO_5031497194" evidence="1">
    <location>
        <begin position="24"/>
        <end position="252"/>
    </location>
</feature>
<accession>A0A7W6CZY8</accession>
<sequence>MFGKISGLLALAMAAAAVLPAKAAEKPVSIVLVHGAFVDASGWRAVYDRLTRDGYEVLVVQNPTITLKDDAAVTRRAIAKAKHPVVLVGHSYGGAVITEAGDDPKVRSLVYVAAFAPDVGESVATLAEKPVPGEPQAPLLPPADGFLIVDPTKFAAAFAADVDAGTTAFMANAQNPWGIGAVGGAVTTAAWKSKPSHYLVATEDLMVPPTAQRRMAKRIGATIKELKASHAVMMSQPDEVVAFIESADATPR</sequence>
<evidence type="ECO:0000256" key="1">
    <source>
        <dbReference type="SAM" id="SignalP"/>
    </source>
</evidence>